<dbReference type="EMBL" id="CP119312">
    <property type="protein sequence ID" value="WEK03332.1"/>
    <property type="molecule type" value="Genomic_DNA"/>
</dbReference>
<feature type="transmembrane region" description="Helical" evidence="1">
    <location>
        <begin position="110"/>
        <end position="127"/>
    </location>
</feature>
<evidence type="ECO:0000313" key="3">
    <source>
        <dbReference type="Proteomes" id="UP001217476"/>
    </source>
</evidence>
<name>A0AAJ5VTI7_9HYPH</name>
<keyword evidence="1" id="KW-1133">Transmembrane helix</keyword>
<sequence length="138" mass="14811">MRLLAILLSYLGAVLAATLGALVLLIGISLAEGRFADFGQAILDIFEIIGPAFLLVLVLAAVPFVCCVLVLHYLHQKSWLAHVAAGAVVSLAAFFIFAGGLFDPGILLEIWYMPVAGAIGGFAYWLCRYRLLREMTAA</sequence>
<gene>
    <name evidence="2" type="ORF">P0Y65_14160</name>
</gene>
<keyword evidence="1" id="KW-0472">Membrane</keyword>
<evidence type="ECO:0000313" key="2">
    <source>
        <dbReference type="EMBL" id="WEK03332.1"/>
    </source>
</evidence>
<proteinExistence type="predicted"/>
<protein>
    <submittedName>
        <fullName evidence="2">Uncharacterized protein</fullName>
    </submittedName>
</protein>
<evidence type="ECO:0000256" key="1">
    <source>
        <dbReference type="SAM" id="Phobius"/>
    </source>
</evidence>
<accession>A0AAJ5VTI7</accession>
<reference evidence="2" key="1">
    <citation type="submission" date="2023-03" db="EMBL/GenBank/DDBJ databases">
        <title>Andean soil-derived lignocellulolytic bacterial consortium as a source of novel taxa and putative plastic-active enzymes.</title>
        <authorList>
            <person name="Diaz-Garcia L."/>
            <person name="Chuvochina M."/>
            <person name="Feuerriegel G."/>
            <person name="Bunk B."/>
            <person name="Sproer C."/>
            <person name="Streit W.R."/>
            <person name="Rodriguez L.M."/>
            <person name="Overmann J."/>
            <person name="Jimenez D.J."/>
        </authorList>
    </citation>
    <scope>NUCLEOTIDE SEQUENCE</scope>
    <source>
        <strain evidence="2">MAG 4196</strain>
    </source>
</reference>
<feature type="transmembrane region" description="Helical" evidence="1">
    <location>
        <begin position="79"/>
        <end position="98"/>
    </location>
</feature>
<organism evidence="2 3">
    <name type="scientific">Candidatus Devosia phytovorans</name>
    <dbReference type="NCBI Taxonomy" id="3121372"/>
    <lineage>
        <taxon>Bacteria</taxon>
        <taxon>Pseudomonadati</taxon>
        <taxon>Pseudomonadota</taxon>
        <taxon>Alphaproteobacteria</taxon>
        <taxon>Hyphomicrobiales</taxon>
        <taxon>Devosiaceae</taxon>
        <taxon>Devosia</taxon>
    </lineage>
</organism>
<keyword evidence="1" id="KW-0812">Transmembrane</keyword>
<dbReference type="AlphaFoldDB" id="A0AAJ5VTI7"/>
<feature type="transmembrane region" description="Helical" evidence="1">
    <location>
        <begin position="48"/>
        <end position="72"/>
    </location>
</feature>
<dbReference type="Proteomes" id="UP001217476">
    <property type="component" value="Chromosome"/>
</dbReference>
<feature type="transmembrane region" description="Helical" evidence="1">
    <location>
        <begin position="7"/>
        <end position="28"/>
    </location>
</feature>